<sequence length="122" mass="13482">MKPVIFAAVVLTLASVFATSQPTFAKGAHAGKAEAKKLDKLSTELGLTDAQKSQIKTIYMGEMPKIKAIRTDANLTDDQKKEQMKPIRKDIRIQIEAILTPDQKIKWAQIRKDHKKGANAPA</sequence>
<accession>A0A402CPZ1</accession>
<evidence type="ECO:0000313" key="1">
    <source>
        <dbReference type="EMBL" id="BDI32881.1"/>
    </source>
</evidence>
<dbReference type="RefSeq" id="WP_119319427.1">
    <property type="nucleotide sequence ID" value="NZ_AP025739.1"/>
</dbReference>
<gene>
    <name evidence="1" type="ORF">CCAX7_49320</name>
</gene>
<protein>
    <submittedName>
        <fullName evidence="1">Uncharacterized protein</fullName>
    </submittedName>
</protein>
<reference evidence="1 2" key="1">
    <citation type="journal article" date="2019" name="Int. J. Syst. Evol. Microbiol.">
        <title>Capsulimonas corticalis gen. nov., sp. nov., an aerobic capsulated bacterium, of a novel bacterial order, Capsulimonadales ord. nov., of the class Armatimonadia of the phylum Armatimonadetes.</title>
        <authorList>
            <person name="Li J."/>
            <person name="Kudo C."/>
            <person name="Tonouchi A."/>
        </authorList>
    </citation>
    <scope>NUCLEOTIDE SEQUENCE [LARGE SCALE GENOMIC DNA]</scope>
    <source>
        <strain evidence="1 2">AX-7</strain>
    </source>
</reference>
<dbReference type="OrthoDB" id="956918at2"/>
<dbReference type="KEGG" id="ccot:CCAX7_49320"/>
<evidence type="ECO:0000313" key="2">
    <source>
        <dbReference type="Proteomes" id="UP000287394"/>
    </source>
</evidence>
<keyword evidence="2" id="KW-1185">Reference proteome</keyword>
<proteinExistence type="predicted"/>
<organism evidence="1 2">
    <name type="scientific">Capsulimonas corticalis</name>
    <dbReference type="NCBI Taxonomy" id="2219043"/>
    <lineage>
        <taxon>Bacteria</taxon>
        <taxon>Bacillati</taxon>
        <taxon>Armatimonadota</taxon>
        <taxon>Armatimonadia</taxon>
        <taxon>Capsulimonadales</taxon>
        <taxon>Capsulimonadaceae</taxon>
        <taxon>Capsulimonas</taxon>
    </lineage>
</organism>
<dbReference type="Proteomes" id="UP000287394">
    <property type="component" value="Chromosome"/>
</dbReference>
<dbReference type="AlphaFoldDB" id="A0A402CPZ1"/>
<dbReference type="EMBL" id="AP025739">
    <property type="protein sequence ID" value="BDI32881.1"/>
    <property type="molecule type" value="Genomic_DNA"/>
</dbReference>
<name>A0A402CPZ1_9BACT</name>